<comment type="caution">
    <text evidence="1">The sequence shown here is derived from an EMBL/GenBank/DDBJ whole genome shotgun (WGS) entry which is preliminary data.</text>
</comment>
<name>A0A4C1V3J9_EUMVA</name>
<dbReference type="Proteomes" id="UP000299102">
    <property type="component" value="Unassembled WGS sequence"/>
</dbReference>
<accession>A0A4C1V3J9</accession>
<organism evidence="1 2">
    <name type="scientific">Eumeta variegata</name>
    <name type="common">Bagworm moth</name>
    <name type="synonym">Eumeta japonica</name>
    <dbReference type="NCBI Taxonomy" id="151549"/>
    <lineage>
        <taxon>Eukaryota</taxon>
        <taxon>Metazoa</taxon>
        <taxon>Ecdysozoa</taxon>
        <taxon>Arthropoda</taxon>
        <taxon>Hexapoda</taxon>
        <taxon>Insecta</taxon>
        <taxon>Pterygota</taxon>
        <taxon>Neoptera</taxon>
        <taxon>Endopterygota</taxon>
        <taxon>Lepidoptera</taxon>
        <taxon>Glossata</taxon>
        <taxon>Ditrysia</taxon>
        <taxon>Tineoidea</taxon>
        <taxon>Psychidae</taxon>
        <taxon>Oiketicinae</taxon>
        <taxon>Eumeta</taxon>
    </lineage>
</organism>
<gene>
    <name evidence="1" type="ORF">EVAR_16816_1</name>
</gene>
<proteinExistence type="predicted"/>
<sequence>MRRTRELQGKKMSIVSRRVTSSPSRAQLIIGGRNSSILRPCLTSKCEAGGRPEGSVSFTGVKWQLVVCISSGERKFRWPDPPVRRMFYSRSRGRQRTGDRFGVATAHGRRCPLTRLFPEDAIKNVCICICTYSVVTRGVNSSSPEINLLCTRCRYAS</sequence>
<dbReference type="EMBL" id="BGZK01000263">
    <property type="protein sequence ID" value="GBP32654.1"/>
    <property type="molecule type" value="Genomic_DNA"/>
</dbReference>
<dbReference type="AlphaFoldDB" id="A0A4C1V3J9"/>
<keyword evidence="2" id="KW-1185">Reference proteome</keyword>
<evidence type="ECO:0000313" key="1">
    <source>
        <dbReference type="EMBL" id="GBP32654.1"/>
    </source>
</evidence>
<reference evidence="1 2" key="1">
    <citation type="journal article" date="2019" name="Commun. Biol.">
        <title>The bagworm genome reveals a unique fibroin gene that provides high tensile strength.</title>
        <authorList>
            <person name="Kono N."/>
            <person name="Nakamura H."/>
            <person name="Ohtoshi R."/>
            <person name="Tomita M."/>
            <person name="Numata K."/>
            <person name="Arakawa K."/>
        </authorList>
    </citation>
    <scope>NUCLEOTIDE SEQUENCE [LARGE SCALE GENOMIC DNA]</scope>
</reference>
<evidence type="ECO:0000313" key="2">
    <source>
        <dbReference type="Proteomes" id="UP000299102"/>
    </source>
</evidence>
<protein>
    <submittedName>
        <fullName evidence="1">Uncharacterized protein</fullName>
    </submittedName>
</protein>